<dbReference type="eggNOG" id="arCOG00447">
    <property type="taxonomic scope" value="Archaea"/>
</dbReference>
<evidence type="ECO:0000256" key="1">
    <source>
        <dbReference type="ARBA" id="ARBA00005817"/>
    </source>
</evidence>
<dbReference type="Proteomes" id="UP000010878">
    <property type="component" value="Chromosome"/>
</dbReference>
<keyword evidence="4" id="KW-1185">Reference proteome</keyword>
<dbReference type="PANTHER" id="PTHR43153:SF1">
    <property type="entry name" value="ELECTRON TRANSFER FLAVOPROTEIN SUBUNIT ALPHA, MITOCHONDRIAL"/>
    <property type="match status" value="1"/>
</dbReference>
<dbReference type="InterPro" id="IPR014729">
    <property type="entry name" value="Rossmann-like_a/b/a_fold"/>
</dbReference>
<dbReference type="InterPro" id="IPR001308">
    <property type="entry name" value="ETF_a/FixB"/>
</dbReference>
<dbReference type="AlphaFoldDB" id="L0JZD5"/>
<dbReference type="Pfam" id="PF00766">
    <property type="entry name" value="ETF_alpha"/>
    <property type="match status" value="1"/>
</dbReference>
<name>L0JZD5_9EURY</name>
<dbReference type="Pfam" id="PF01012">
    <property type="entry name" value="ETF"/>
    <property type="match status" value="1"/>
</dbReference>
<dbReference type="GO" id="GO:0033539">
    <property type="term" value="P:fatty acid beta-oxidation using acyl-CoA dehydrogenase"/>
    <property type="evidence" value="ECO:0007669"/>
    <property type="project" value="TreeGrafter"/>
</dbReference>
<dbReference type="Gene3D" id="3.40.50.1220">
    <property type="entry name" value="TPP-binding domain"/>
    <property type="match status" value="1"/>
</dbReference>
<dbReference type="STRING" id="694430.Natoc_1417"/>
<dbReference type="PIRSF" id="PIRSF000089">
    <property type="entry name" value="Electra_flavoP_a"/>
    <property type="match status" value="1"/>
</dbReference>
<dbReference type="GO" id="GO:0009055">
    <property type="term" value="F:electron transfer activity"/>
    <property type="evidence" value="ECO:0007669"/>
    <property type="project" value="InterPro"/>
</dbReference>
<gene>
    <name evidence="3" type="ORF">Natoc_1417</name>
</gene>
<dbReference type="RefSeq" id="WP_015320678.1">
    <property type="nucleotide sequence ID" value="NC_019974.1"/>
</dbReference>
<dbReference type="EMBL" id="CP003929">
    <property type="protein sequence ID" value="AGB37228.1"/>
    <property type="molecule type" value="Genomic_DNA"/>
</dbReference>
<dbReference type="OrthoDB" id="307696at2157"/>
<dbReference type="InterPro" id="IPR014730">
    <property type="entry name" value="ETF_a/b_N"/>
</dbReference>
<dbReference type="SUPFAM" id="SSF52402">
    <property type="entry name" value="Adenine nucleotide alpha hydrolases-like"/>
    <property type="match status" value="1"/>
</dbReference>
<feature type="domain" description="Electron transfer flavoprotein alpha/beta-subunit N-terminal" evidence="2">
    <location>
        <begin position="2"/>
        <end position="191"/>
    </location>
</feature>
<dbReference type="PANTHER" id="PTHR43153">
    <property type="entry name" value="ELECTRON TRANSFER FLAVOPROTEIN ALPHA"/>
    <property type="match status" value="1"/>
</dbReference>
<evidence type="ECO:0000313" key="4">
    <source>
        <dbReference type="Proteomes" id="UP000010878"/>
    </source>
</evidence>
<dbReference type="HOGENOM" id="CLU_034178_0_1_2"/>
<proteinExistence type="inferred from homology"/>
<evidence type="ECO:0000259" key="2">
    <source>
        <dbReference type="SMART" id="SM00893"/>
    </source>
</evidence>
<sequence length="323" mass="33703">MILALVEHDGGAPEETSLEALALARELADAEDRALAAVAFGDGAAALADVLGAHGVAELHHVAHDRLERYAPDAWAESVVQLADDRGAATIVGPGTDRGHDVLARVGAKLDAPLATNCLEVEVDDGAYELRRNRWGGSLIEHARLEGERKLLTAAEHEFPAEPASSATEPTVSAFEPDLEDAHLAVQLDRVETGDEEGIPLGEARVVVGGGRGVGSAEDYDQLEELAELLGGTVGASRAAVNEGWRPHDDQVGQTGAKISPDVYIACGISGAVQHMVGCKGADSILAINTDSEAAIVQKADWAVVADLHEVVPALNEALREAD</sequence>
<comment type="similarity">
    <text evidence="1">Belongs to the ETF alpha-subunit/FixB family.</text>
</comment>
<dbReference type="GeneID" id="14404501"/>
<dbReference type="Gene3D" id="3.40.50.620">
    <property type="entry name" value="HUPs"/>
    <property type="match status" value="1"/>
</dbReference>
<dbReference type="InterPro" id="IPR014731">
    <property type="entry name" value="ETF_asu_C"/>
</dbReference>
<evidence type="ECO:0000313" key="3">
    <source>
        <dbReference type="EMBL" id="AGB37228.1"/>
    </source>
</evidence>
<dbReference type="KEGG" id="nou:Natoc_1417"/>
<protein>
    <submittedName>
        <fullName evidence="3">Electron transfer flavoprotein, alpha subunit</fullName>
    </submittedName>
</protein>
<dbReference type="SUPFAM" id="SSF52467">
    <property type="entry name" value="DHS-like NAD/FAD-binding domain"/>
    <property type="match status" value="1"/>
</dbReference>
<organism evidence="3 4">
    <name type="scientific">Natronococcus occultus SP4</name>
    <dbReference type="NCBI Taxonomy" id="694430"/>
    <lineage>
        <taxon>Archaea</taxon>
        <taxon>Methanobacteriati</taxon>
        <taxon>Methanobacteriota</taxon>
        <taxon>Stenosarchaea group</taxon>
        <taxon>Halobacteria</taxon>
        <taxon>Halobacteriales</taxon>
        <taxon>Natrialbaceae</taxon>
        <taxon>Natronococcus</taxon>
    </lineage>
</organism>
<reference evidence="3 4" key="1">
    <citation type="submission" date="2012-11" db="EMBL/GenBank/DDBJ databases">
        <title>FINISHED of Natronococcus occultus SP4, DSM 3396.</title>
        <authorList>
            <consortium name="DOE Joint Genome Institute"/>
            <person name="Eisen J."/>
            <person name="Huntemann M."/>
            <person name="Wei C.-L."/>
            <person name="Han J."/>
            <person name="Detter J.C."/>
            <person name="Han C."/>
            <person name="Tapia R."/>
            <person name="Chen A."/>
            <person name="Kyrpides N."/>
            <person name="Mavromatis K."/>
            <person name="Markowitz V."/>
            <person name="Szeto E."/>
            <person name="Ivanova N."/>
            <person name="Mikhailova N."/>
            <person name="Ovchinnikova G."/>
            <person name="Pagani I."/>
            <person name="Pati A."/>
            <person name="Goodwin L."/>
            <person name="Nordberg H.P."/>
            <person name="Cantor M.N."/>
            <person name="Hua S.X."/>
            <person name="Woyke T."/>
            <person name="Eisen J."/>
            <person name="Klenk H.-P."/>
            <person name="Klenk H.-P."/>
        </authorList>
    </citation>
    <scope>NUCLEOTIDE SEQUENCE [LARGE SCALE GENOMIC DNA]</scope>
    <source>
        <strain evidence="3 4">SP4</strain>
    </source>
</reference>
<dbReference type="GO" id="GO:0050660">
    <property type="term" value="F:flavin adenine dinucleotide binding"/>
    <property type="evidence" value="ECO:0007669"/>
    <property type="project" value="InterPro"/>
</dbReference>
<dbReference type="SMART" id="SM00893">
    <property type="entry name" value="ETF"/>
    <property type="match status" value="1"/>
</dbReference>
<accession>L0JZD5</accession>
<dbReference type="InterPro" id="IPR029035">
    <property type="entry name" value="DHS-like_NAD/FAD-binding_dom"/>
</dbReference>